<dbReference type="Gene3D" id="3.50.50.60">
    <property type="entry name" value="FAD/NAD(P)-binding domain"/>
    <property type="match status" value="2"/>
</dbReference>
<protein>
    <submittedName>
        <fullName evidence="6">Flavoprotein involved in K+ transport</fullName>
    </submittedName>
    <submittedName>
        <fullName evidence="5">NAD(P)/FAD-dependent oxidoreductase</fullName>
    </submittedName>
</protein>
<dbReference type="EMBL" id="JACBZN010000001">
    <property type="protein sequence ID" value="NYI37471.1"/>
    <property type="molecule type" value="Genomic_DNA"/>
</dbReference>
<dbReference type="Proteomes" id="UP000659061">
    <property type="component" value="Unassembled WGS sequence"/>
</dbReference>
<evidence type="ECO:0000313" key="7">
    <source>
        <dbReference type="Proteomes" id="UP000587211"/>
    </source>
</evidence>
<dbReference type="PANTHER" id="PTHR43539">
    <property type="entry name" value="FLAVIN-BINDING MONOOXYGENASE-LIKE PROTEIN (AFU_ORTHOLOGUE AFUA_4G09220)"/>
    <property type="match status" value="1"/>
</dbReference>
<evidence type="ECO:0000256" key="3">
    <source>
        <dbReference type="ARBA" id="ARBA00022827"/>
    </source>
</evidence>
<dbReference type="GO" id="GO:0050660">
    <property type="term" value="F:flavin adenine dinucleotide binding"/>
    <property type="evidence" value="ECO:0007669"/>
    <property type="project" value="InterPro"/>
</dbReference>
<comment type="caution">
    <text evidence="5">The sequence shown here is derived from an EMBL/GenBank/DDBJ whole genome shotgun (WGS) entry which is preliminary data.</text>
</comment>
<sequence>MSHHPTPEQSALDAWLAAFASALEREDRQALASLFTEDADWRDIVAFTWDFSTAVGPEAIADRLLETNAETRASQVLPDLTRTPTSRVRRAGEEVVEGFHTFETSVGHGTGIVRLREEPDGRMLAKTLLTTLQELEGFEERRGARRPHGTAYSRTFGGQNWKDLREAERAYADRDPEVLVVGGGQAGLTIAARLRTIGVDALVIDAHERVGDVWRKRYHSLTLHNEAWVASLPYLEFPDTWPTYIPKDKLADWFEFYAEAMELNTWTSTRLVSGRYDESADQWTVELDREGTTVTMQPRHVVMATGSVSGIPSMPKLPGLDEFAGEVMHSSRYSSGAEFRGRRALVIGTGTSGHDVAQDLHALGSEVSIVQRSSTTVVSLEPSGISVYALFSQGLPLDDADLIAAGNSFPTLIKANQLLAQQMLKDDAELLERLHAVGFRTDIGEDHTGFHLKYNRRGGGYYINVGCSDLIADGEVGLIQHDQIERFTADGVRLRDGSVLPLDLVVMATGYGNQQEDVRRYFGDEVADAVGPIWGVDDDGEMRNMWRRTAQPGLWFHAGSLAACRANSKYLAVQIKAELEKIAPARRTA</sequence>
<organism evidence="5 8">
    <name type="scientific">Aeromicrobium tamlense</name>
    <dbReference type="NCBI Taxonomy" id="375541"/>
    <lineage>
        <taxon>Bacteria</taxon>
        <taxon>Bacillati</taxon>
        <taxon>Actinomycetota</taxon>
        <taxon>Actinomycetes</taxon>
        <taxon>Propionibacteriales</taxon>
        <taxon>Nocardioidaceae</taxon>
        <taxon>Aeromicrobium</taxon>
    </lineage>
</organism>
<dbReference type="PRINTS" id="PR00368">
    <property type="entry name" value="FADPNR"/>
</dbReference>
<accession>A0A8I0FS06</accession>
<evidence type="ECO:0000256" key="2">
    <source>
        <dbReference type="ARBA" id="ARBA00022630"/>
    </source>
</evidence>
<evidence type="ECO:0000313" key="5">
    <source>
        <dbReference type="EMBL" id="MBD1268622.1"/>
    </source>
</evidence>
<dbReference type="EMBL" id="JACWMT010000001">
    <property type="protein sequence ID" value="MBD1268622.1"/>
    <property type="molecule type" value="Genomic_DNA"/>
</dbReference>
<reference evidence="5" key="2">
    <citation type="submission" date="2020-09" db="EMBL/GenBank/DDBJ databases">
        <title>Novel species in genus Aeromicrobium.</title>
        <authorList>
            <person name="Zhang G."/>
        </authorList>
    </citation>
    <scope>NUCLEOTIDE SEQUENCE</scope>
    <source>
        <strain evidence="5">SSW1-57</strain>
    </source>
</reference>
<dbReference type="GO" id="GO:0004499">
    <property type="term" value="F:N,N-dimethylaniline monooxygenase activity"/>
    <property type="evidence" value="ECO:0007669"/>
    <property type="project" value="InterPro"/>
</dbReference>
<dbReference type="Proteomes" id="UP000587211">
    <property type="component" value="Unassembled WGS sequence"/>
</dbReference>
<evidence type="ECO:0000313" key="6">
    <source>
        <dbReference type="EMBL" id="NYI37471.1"/>
    </source>
</evidence>
<keyword evidence="2" id="KW-0285">Flavoprotein</keyword>
<keyword evidence="3" id="KW-0274">FAD</keyword>
<gene>
    <name evidence="6" type="ORF">BJ975_000846</name>
    <name evidence="5" type="ORF">IDH50_00065</name>
</gene>
<keyword evidence="7" id="KW-1185">Reference proteome</keyword>
<evidence type="ECO:0000313" key="8">
    <source>
        <dbReference type="Proteomes" id="UP000659061"/>
    </source>
</evidence>
<proteinExistence type="inferred from homology"/>
<dbReference type="InterPro" id="IPR020946">
    <property type="entry name" value="Flavin_mOase-like"/>
</dbReference>
<dbReference type="Gene3D" id="3.10.450.50">
    <property type="match status" value="1"/>
</dbReference>
<reference evidence="6 7" key="1">
    <citation type="submission" date="2020-07" db="EMBL/GenBank/DDBJ databases">
        <title>Sequencing the genomes of 1000 actinobacteria strains.</title>
        <authorList>
            <person name="Klenk H.-P."/>
        </authorList>
    </citation>
    <scope>NUCLEOTIDE SEQUENCE [LARGE SCALE GENOMIC DNA]</scope>
    <source>
        <strain evidence="6 7">DSM 19087</strain>
    </source>
</reference>
<dbReference type="AlphaFoldDB" id="A0A8I0FS06"/>
<dbReference type="InterPro" id="IPR050982">
    <property type="entry name" value="Auxin_biosynth/cation_transpt"/>
</dbReference>
<evidence type="ECO:0000256" key="4">
    <source>
        <dbReference type="ARBA" id="ARBA00023002"/>
    </source>
</evidence>
<dbReference type="SUPFAM" id="SSF51905">
    <property type="entry name" value="FAD/NAD(P)-binding domain"/>
    <property type="match status" value="2"/>
</dbReference>
<comment type="similarity">
    <text evidence="1">Belongs to the FAD-binding monooxygenase family.</text>
</comment>
<dbReference type="SUPFAM" id="SSF54427">
    <property type="entry name" value="NTF2-like"/>
    <property type="match status" value="1"/>
</dbReference>
<dbReference type="Pfam" id="PF13450">
    <property type="entry name" value="NAD_binding_8"/>
    <property type="match status" value="1"/>
</dbReference>
<dbReference type="Pfam" id="PF00743">
    <property type="entry name" value="FMO-like"/>
    <property type="match status" value="1"/>
</dbReference>
<dbReference type="InterPro" id="IPR032710">
    <property type="entry name" value="NTF2-like_dom_sf"/>
</dbReference>
<dbReference type="PANTHER" id="PTHR43539:SF68">
    <property type="entry name" value="FLAVIN-BINDING MONOOXYGENASE-LIKE PROTEIN (AFU_ORTHOLOGUE AFUA_4G09220)"/>
    <property type="match status" value="1"/>
</dbReference>
<dbReference type="GO" id="GO:0050661">
    <property type="term" value="F:NADP binding"/>
    <property type="evidence" value="ECO:0007669"/>
    <property type="project" value="InterPro"/>
</dbReference>
<dbReference type="RefSeq" id="WP_179423975.1">
    <property type="nucleotide sequence ID" value="NZ_BAAAMP010000002.1"/>
</dbReference>
<keyword evidence="4" id="KW-0560">Oxidoreductase</keyword>
<dbReference type="PRINTS" id="PR00411">
    <property type="entry name" value="PNDRDTASEI"/>
</dbReference>
<name>A0A8I0FS06_9ACTN</name>
<dbReference type="InterPro" id="IPR036188">
    <property type="entry name" value="FAD/NAD-bd_sf"/>
</dbReference>
<evidence type="ECO:0000256" key="1">
    <source>
        <dbReference type="ARBA" id="ARBA00010139"/>
    </source>
</evidence>